<feature type="domain" description="Nudix hydrolase" evidence="12">
    <location>
        <begin position="59"/>
        <end position="193"/>
    </location>
</feature>
<evidence type="ECO:0000259" key="12">
    <source>
        <dbReference type="PROSITE" id="PS51462"/>
    </source>
</evidence>
<dbReference type="UniPathway" id="UPA00059">
    <property type="reaction ID" value="UER00104"/>
</dbReference>
<dbReference type="EMBL" id="VSSB01000002">
    <property type="protein sequence ID" value="TYL50535.1"/>
    <property type="molecule type" value="Genomic_DNA"/>
</dbReference>
<evidence type="ECO:0000256" key="2">
    <source>
        <dbReference type="ARBA" id="ARBA00007579"/>
    </source>
</evidence>
<evidence type="ECO:0000256" key="8">
    <source>
        <dbReference type="ARBA" id="ARBA00023229"/>
    </source>
</evidence>
<comment type="function">
    <text evidence="10">Catalyzes the 1,3-allylic rearrangement of the homoallylic substrate isopentenyl (IPP) to its highly electrophilic allylic isomer, dimethylallyl diphosphate (DMAPP).</text>
</comment>
<dbReference type="GO" id="GO:0004452">
    <property type="term" value="F:isopentenyl-diphosphate delta-isomerase activity"/>
    <property type="evidence" value="ECO:0007669"/>
    <property type="project" value="UniProtKB-UniRule"/>
</dbReference>
<evidence type="ECO:0000256" key="11">
    <source>
        <dbReference type="PIRSR" id="PIRSR018427-1"/>
    </source>
</evidence>
<evidence type="ECO:0000313" key="13">
    <source>
        <dbReference type="EMBL" id="TYL50535.1"/>
    </source>
</evidence>
<feature type="binding site" evidence="10">
    <location>
        <position position="116"/>
    </location>
    <ligand>
        <name>Mg(2+)</name>
        <dbReference type="ChEBI" id="CHEBI:18420"/>
    </ligand>
</feature>
<feature type="active site" evidence="10 11">
    <location>
        <position position="145"/>
    </location>
</feature>
<feature type="binding site" evidence="10">
    <location>
        <position position="145"/>
    </location>
    <ligand>
        <name>Mn(2+)</name>
        <dbReference type="ChEBI" id="CHEBI:29035"/>
    </ligand>
</feature>
<dbReference type="EC" id="5.3.3.2" evidence="3 10"/>
<dbReference type="Proteomes" id="UP000325243">
    <property type="component" value="Unassembled WGS sequence"/>
</dbReference>
<dbReference type="GO" id="GO:0050992">
    <property type="term" value="P:dimethylallyl diphosphate biosynthetic process"/>
    <property type="evidence" value="ECO:0007669"/>
    <property type="project" value="UniProtKB-UniRule"/>
</dbReference>
<reference evidence="13 14" key="1">
    <citation type="submission" date="2019-08" db="EMBL/GenBank/DDBJ databases">
        <authorList>
            <person name="Hu J."/>
        </authorList>
    </citation>
    <scope>NUCLEOTIDE SEQUENCE [LARGE SCALE GENOMIC DNA]</scope>
    <source>
        <strain evidence="13 14">NEAU-184</strain>
    </source>
</reference>
<keyword evidence="14" id="KW-1185">Reference proteome</keyword>
<dbReference type="NCBIfam" id="TIGR02150">
    <property type="entry name" value="IPP_isom_1"/>
    <property type="match status" value="1"/>
</dbReference>
<evidence type="ECO:0000256" key="4">
    <source>
        <dbReference type="ARBA" id="ARBA00022490"/>
    </source>
</evidence>
<comment type="subcellular location">
    <subcellularLocation>
        <location evidence="10">Cytoplasm</location>
    </subcellularLocation>
</comment>
<proteinExistence type="inferred from homology"/>
<dbReference type="SUPFAM" id="SSF55811">
    <property type="entry name" value="Nudix"/>
    <property type="match status" value="1"/>
</dbReference>
<comment type="caution">
    <text evidence="13">The sequence shown here is derived from an EMBL/GenBank/DDBJ whole genome shotgun (WGS) entry which is preliminary data.</text>
</comment>
<keyword evidence="7 10" id="KW-0464">Manganese</keyword>
<name>A0A5S4V8U5_9MICO</name>
<keyword evidence="8 10" id="KW-0414">Isoprene biosynthesis</keyword>
<gene>
    <name evidence="10" type="primary">idi</name>
    <name evidence="13" type="ORF">FYC51_15200</name>
</gene>
<evidence type="ECO:0000313" key="14">
    <source>
        <dbReference type="Proteomes" id="UP000325243"/>
    </source>
</evidence>
<comment type="cofactor">
    <cofactor evidence="10">
        <name>Mn(2+)</name>
        <dbReference type="ChEBI" id="CHEBI:29035"/>
    </cofactor>
    <text evidence="10">Binds 1 Mn(2+) ion per subunit.</text>
</comment>
<evidence type="ECO:0000256" key="7">
    <source>
        <dbReference type="ARBA" id="ARBA00023211"/>
    </source>
</evidence>
<comment type="cofactor">
    <cofactor evidence="10">
        <name>Mg(2+)</name>
        <dbReference type="ChEBI" id="CHEBI:18420"/>
    </cofactor>
    <text evidence="10">Binds 1 Mg(2+) ion per subunit. The magnesium ion binds only when substrate is bound.</text>
</comment>
<comment type="similarity">
    <text evidence="2 10">Belongs to the IPP isomerase type 1 family.</text>
</comment>
<evidence type="ECO:0000256" key="9">
    <source>
        <dbReference type="ARBA" id="ARBA00023235"/>
    </source>
</evidence>
<dbReference type="Gene3D" id="3.90.79.10">
    <property type="entry name" value="Nucleoside Triphosphate Pyrophosphohydrolase"/>
    <property type="match status" value="1"/>
</dbReference>
<keyword evidence="4 10" id="KW-0963">Cytoplasm</keyword>
<dbReference type="PANTHER" id="PTHR10885">
    <property type="entry name" value="ISOPENTENYL-DIPHOSPHATE DELTA-ISOMERASE"/>
    <property type="match status" value="1"/>
</dbReference>
<dbReference type="GO" id="GO:0005737">
    <property type="term" value="C:cytoplasm"/>
    <property type="evidence" value="ECO:0007669"/>
    <property type="project" value="UniProtKB-SubCell"/>
</dbReference>
<feature type="binding site" evidence="10">
    <location>
        <position position="61"/>
    </location>
    <ligand>
        <name>Mn(2+)</name>
        <dbReference type="ChEBI" id="CHEBI:29035"/>
    </ligand>
</feature>
<sequence>MSTRAGVATRVGAAGFEAAAGADAEVTADADVELVVLLDDSGAPIGTADKRLVHGPDTPLHLAFSCYGFDADGRMLLTRRSLAKRTWPGVWTNACCGHPAPGEDVEDAVVRRVRRELGVEPHDLRLVLPDFRYRAVAPDGTVEHEVCPVFVAELPTTLAPDPDEVLECAWVAPSAFLELAETAPFLLSPWSVLQAAEFRRGSALTPIDPASAFREPADH</sequence>
<dbReference type="FunFam" id="3.90.79.10:FF:000009">
    <property type="entry name" value="Isopentenyl-diphosphate Delta-isomerase"/>
    <property type="match status" value="1"/>
</dbReference>
<dbReference type="PIRSF" id="PIRSF018427">
    <property type="entry name" value="Isopntndiph_ism"/>
    <property type="match status" value="1"/>
</dbReference>
<dbReference type="Pfam" id="PF00293">
    <property type="entry name" value="NUDIX"/>
    <property type="match status" value="1"/>
</dbReference>
<evidence type="ECO:0000256" key="10">
    <source>
        <dbReference type="HAMAP-Rule" id="MF_00202"/>
    </source>
</evidence>
<accession>A0A5S4V8U5</accession>
<dbReference type="GO" id="GO:0046872">
    <property type="term" value="F:metal ion binding"/>
    <property type="evidence" value="ECO:0007669"/>
    <property type="project" value="UniProtKB-KW"/>
</dbReference>
<feature type="binding site" evidence="10">
    <location>
        <position position="54"/>
    </location>
    <ligand>
        <name>Mn(2+)</name>
        <dbReference type="ChEBI" id="CHEBI:29035"/>
    </ligand>
</feature>
<comment type="pathway">
    <text evidence="1 10">Isoprenoid biosynthesis; dimethylallyl diphosphate biosynthesis; dimethylallyl diphosphate from isopentenyl diphosphate: step 1/1.</text>
</comment>
<evidence type="ECO:0000256" key="3">
    <source>
        <dbReference type="ARBA" id="ARBA00012057"/>
    </source>
</evidence>
<organism evidence="13 14">
    <name type="scientific">Agromyces mariniharenae</name>
    <dbReference type="NCBI Taxonomy" id="2604423"/>
    <lineage>
        <taxon>Bacteria</taxon>
        <taxon>Bacillati</taxon>
        <taxon>Actinomycetota</taxon>
        <taxon>Actinomycetes</taxon>
        <taxon>Micrococcales</taxon>
        <taxon>Microbacteriaceae</taxon>
        <taxon>Agromyces</taxon>
    </lineage>
</organism>
<comment type="catalytic activity">
    <reaction evidence="10">
        <text>isopentenyl diphosphate = dimethylallyl diphosphate</text>
        <dbReference type="Rhea" id="RHEA:23284"/>
        <dbReference type="ChEBI" id="CHEBI:57623"/>
        <dbReference type="ChEBI" id="CHEBI:128769"/>
        <dbReference type="EC" id="5.3.3.2"/>
    </reaction>
</comment>
<feature type="binding site" evidence="10">
    <location>
        <position position="143"/>
    </location>
    <ligand>
        <name>Mn(2+)</name>
        <dbReference type="ChEBI" id="CHEBI:29035"/>
    </ligand>
</feature>
<dbReference type="HAMAP" id="MF_00202">
    <property type="entry name" value="Idi"/>
    <property type="match status" value="1"/>
</dbReference>
<keyword evidence="6 10" id="KW-0460">Magnesium</keyword>
<evidence type="ECO:0000256" key="6">
    <source>
        <dbReference type="ARBA" id="ARBA00022842"/>
    </source>
</evidence>
<dbReference type="PROSITE" id="PS51462">
    <property type="entry name" value="NUDIX"/>
    <property type="match status" value="1"/>
</dbReference>
<dbReference type="CDD" id="cd02885">
    <property type="entry name" value="NUDIX_IPP_Isomerase"/>
    <property type="match status" value="1"/>
</dbReference>
<keyword evidence="5 10" id="KW-0479">Metal-binding</keyword>
<dbReference type="InterPro" id="IPR000086">
    <property type="entry name" value="NUDIX_hydrolase_dom"/>
</dbReference>
<dbReference type="AlphaFoldDB" id="A0A5S4V8U5"/>
<feature type="active site" evidence="10 11">
    <location>
        <position position="96"/>
    </location>
</feature>
<dbReference type="PANTHER" id="PTHR10885:SF0">
    <property type="entry name" value="ISOPENTENYL-DIPHOSPHATE DELTA-ISOMERASE"/>
    <property type="match status" value="1"/>
</dbReference>
<dbReference type="InterPro" id="IPR011876">
    <property type="entry name" value="IsopentenylPP_isomerase_typ1"/>
</dbReference>
<evidence type="ECO:0000256" key="1">
    <source>
        <dbReference type="ARBA" id="ARBA00004826"/>
    </source>
</evidence>
<dbReference type="NCBIfam" id="NF002995">
    <property type="entry name" value="PRK03759.1"/>
    <property type="match status" value="1"/>
</dbReference>
<protein>
    <recommendedName>
        <fullName evidence="3 10">Isopentenyl-diphosphate Delta-isomerase</fullName>
        <shortName evidence="10">IPP isomerase</shortName>
        <ecNumber evidence="3 10">5.3.3.2</ecNumber>
    </recommendedName>
    <alternativeName>
        <fullName evidence="10">IPP:DMAPP isomerase</fullName>
    </alternativeName>
    <alternativeName>
        <fullName evidence="10">Isopentenyl pyrophosphate isomerase</fullName>
    </alternativeName>
</protein>
<dbReference type="InterPro" id="IPR015797">
    <property type="entry name" value="NUDIX_hydrolase-like_dom_sf"/>
</dbReference>
<dbReference type="InterPro" id="IPR056375">
    <property type="entry name" value="Idi_bact"/>
</dbReference>
<dbReference type="GO" id="GO:0008299">
    <property type="term" value="P:isoprenoid biosynthetic process"/>
    <property type="evidence" value="ECO:0007669"/>
    <property type="project" value="UniProtKB-UniRule"/>
</dbReference>
<evidence type="ECO:0000256" key="5">
    <source>
        <dbReference type="ARBA" id="ARBA00022723"/>
    </source>
</evidence>
<keyword evidence="9 10" id="KW-0413">Isomerase</keyword>
<feature type="binding site" evidence="10">
    <location>
        <position position="98"/>
    </location>
    <ligand>
        <name>Mn(2+)</name>
        <dbReference type="ChEBI" id="CHEBI:29035"/>
    </ligand>
</feature>